<protein>
    <submittedName>
        <fullName evidence="7">GNAT family N-acetyltransferase</fullName>
    </submittedName>
</protein>
<evidence type="ECO:0000256" key="1">
    <source>
        <dbReference type="ARBA" id="ARBA00022491"/>
    </source>
</evidence>
<evidence type="ECO:0000313" key="7">
    <source>
        <dbReference type="EMBL" id="ASF44188.1"/>
    </source>
</evidence>
<dbReference type="EMBL" id="CP022022">
    <property type="protein sequence ID" value="ASF44188.1"/>
    <property type="molecule type" value="Genomic_DNA"/>
</dbReference>
<keyword evidence="2" id="KW-1277">Toxin-antitoxin system</keyword>
<evidence type="ECO:0000256" key="5">
    <source>
        <dbReference type="ARBA" id="ARBA00049880"/>
    </source>
</evidence>
<dbReference type="Gene3D" id="3.40.630.30">
    <property type="match status" value="1"/>
</dbReference>
<evidence type="ECO:0000256" key="2">
    <source>
        <dbReference type="ARBA" id="ARBA00022649"/>
    </source>
</evidence>
<dbReference type="AlphaFoldDB" id="A0A1Z4BSF5"/>
<evidence type="ECO:0000256" key="3">
    <source>
        <dbReference type="ARBA" id="ARBA00022679"/>
    </source>
</evidence>
<dbReference type="Proteomes" id="UP000197007">
    <property type="component" value="Chromosome"/>
</dbReference>
<dbReference type="InterPro" id="IPR016181">
    <property type="entry name" value="Acyl_CoA_acyltransferase"/>
</dbReference>
<proteinExistence type="predicted"/>
<dbReference type="InterPro" id="IPR000182">
    <property type="entry name" value="GNAT_dom"/>
</dbReference>
<organism evidence="7 8">
    <name type="scientific">Capnocytophaga endodontalis</name>
    <dbReference type="NCBI Taxonomy" id="2708117"/>
    <lineage>
        <taxon>Bacteria</taxon>
        <taxon>Pseudomonadati</taxon>
        <taxon>Bacteroidota</taxon>
        <taxon>Flavobacteriia</taxon>
        <taxon>Flavobacteriales</taxon>
        <taxon>Flavobacteriaceae</taxon>
        <taxon>Capnocytophaga</taxon>
    </lineage>
</organism>
<reference evidence="8" key="1">
    <citation type="submission" date="2017-06" db="EMBL/GenBank/DDBJ databases">
        <title>Complete genome sequence of Capnocytophaga sp. KCOM 1579 (=ChDC OS43) isolated from a human refractory periapical abscess lesion.</title>
        <authorList>
            <person name="Kook J.-K."/>
            <person name="Park S.-N."/>
            <person name="Lim Y.K."/>
            <person name="Roh H."/>
        </authorList>
    </citation>
    <scope>NUCLEOTIDE SEQUENCE [LARGE SCALE GENOMIC DNA]</scope>
    <source>
        <strain evidence="8">ChDC OS43</strain>
    </source>
</reference>
<dbReference type="Pfam" id="PF13673">
    <property type="entry name" value="Acetyltransf_10"/>
    <property type="match status" value="1"/>
</dbReference>
<dbReference type="RefSeq" id="WP_088595029.1">
    <property type="nucleotide sequence ID" value="NZ_CP022022.1"/>
</dbReference>
<dbReference type="PANTHER" id="PTHR36449">
    <property type="entry name" value="ACETYLTRANSFERASE-RELATED"/>
    <property type="match status" value="1"/>
</dbReference>
<keyword evidence="1" id="KW-0678">Repressor</keyword>
<evidence type="ECO:0000313" key="8">
    <source>
        <dbReference type="Proteomes" id="UP000197007"/>
    </source>
</evidence>
<dbReference type="GO" id="GO:0016747">
    <property type="term" value="F:acyltransferase activity, transferring groups other than amino-acyl groups"/>
    <property type="evidence" value="ECO:0007669"/>
    <property type="project" value="InterPro"/>
</dbReference>
<feature type="domain" description="N-acetyltransferase" evidence="6">
    <location>
        <begin position="105"/>
        <end position="173"/>
    </location>
</feature>
<accession>A0A1Z4BSF5</accession>
<keyword evidence="8" id="KW-1185">Reference proteome</keyword>
<sequence length="185" mass="21590">MLKRNSLEGLSFFQLKENYPIKPFDCEDDDLNDFLFNKALLYQKELLATTFIVEDKERTLGYYSVLNDSLQLKEEDFPSKSKYKKFLSHLIPHPKRHLKSVPAVKIGRLAIDKTYKGKGLGMIFIRNIIADCVKLNQQIACRLITVDAYKGALTFYQKLGFEFLTEKDNNEDIRQMFFDLTNLDN</sequence>
<keyword evidence="3 7" id="KW-0808">Transferase</keyword>
<evidence type="ECO:0000256" key="4">
    <source>
        <dbReference type="ARBA" id="ARBA00023315"/>
    </source>
</evidence>
<evidence type="ECO:0000259" key="6">
    <source>
        <dbReference type="Pfam" id="PF13673"/>
    </source>
</evidence>
<dbReference type="PANTHER" id="PTHR36449:SF1">
    <property type="entry name" value="ACETYLTRANSFERASE"/>
    <property type="match status" value="1"/>
</dbReference>
<dbReference type="SUPFAM" id="SSF55729">
    <property type="entry name" value="Acyl-CoA N-acyltransferases (Nat)"/>
    <property type="match status" value="1"/>
</dbReference>
<comment type="catalytic activity">
    <reaction evidence="5">
        <text>glycyl-tRNA(Gly) + acetyl-CoA = N-acetylglycyl-tRNA(Gly) + CoA + H(+)</text>
        <dbReference type="Rhea" id="RHEA:81867"/>
        <dbReference type="Rhea" id="RHEA-COMP:9683"/>
        <dbReference type="Rhea" id="RHEA-COMP:19766"/>
        <dbReference type="ChEBI" id="CHEBI:15378"/>
        <dbReference type="ChEBI" id="CHEBI:57287"/>
        <dbReference type="ChEBI" id="CHEBI:57288"/>
        <dbReference type="ChEBI" id="CHEBI:78522"/>
        <dbReference type="ChEBI" id="CHEBI:232036"/>
    </reaction>
</comment>
<name>A0A1Z4BSF5_9FLAO</name>
<gene>
    <name evidence="7" type="ORF">CBG49_14400</name>
</gene>
<keyword evidence="4" id="KW-0012">Acyltransferase</keyword>
<dbReference type="KEGG" id="capn:CBG49_14400"/>